<accession>A0ABR2JBE3</accession>
<dbReference type="Proteomes" id="UP001390339">
    <property type="component" value="Unassembled WGS sequence"/>
</dbReference>
<dbReference type="Gene3D" id="1.20.1250.20">
    <property type="entry name" value="MFS general substrate transporter like domains"/>
    <property type="match status" value="2"/>
</dbReference>
<keyword evidence="3" id="KW-0472">Membrane</keyword>
<comment type="caution">
    <text evidence="4">The sequence shown here is derived from an EMBL/GenBank/DDBJ whole genome shotgun (WGS) entry which is preliminary data.</text>
</comment>
<dbReference type="InterPro" id="IPR050327">
    <property type="entry name" value="Proton-linked_MCT"/>
</dbReference>
<keyword evidence="3" id="KW-0812">Transmembrane</keyword>
<comment type="subcellular location">
    <subcellularLocation>
        <location evidence="1">Membrane</location>
        <topology evidence="1">Multi-pass membrane protein</topology>
    </subcellularLocation>
</comment>
<feature type="transmembrane region" description="Helical" evidence="3">
    <location>
        <begin position="254"/>
        <end position="275"/>
    </location>
</feature>
<sequence length="468" mass="50192">MSETSRNSNHANGGTAVDIPLQQIQHGPSENIITRQEFSLPPVDTGRDAWLFLAACWAVEALVWGFGFSFGVFQDYYSTHEPFSGSGNIASIGTSTMGVMYIGTPAVIVLCRLFPRRARWYTLAGLFVASLAMALSSFCTTAPQLIGTQGVLFGVAGCFAYVPCVLYIDEWFVRRKGMAYGIMWSAGGFGGVVLPLLLEYLLSRFGFATAMRIWSGILFTASAPLSFFIKPRLPYSPSSRMQPFNMGYIKSRLFALHQLANVIQATGYFLPGIYLPVYARAAFGASGFLSALTVLLVNIAATVGSVLMGSLSDRLHVTTCVIISALGGTTAVLLIWGLSSSLSVLYLFCVVYGLFAGGWTSMWPGIMREVAQKAAAERDSEREGGVDEGRSQGQGHVDPVMVFGWLCVGRGVGNVISGPLSESLLQGMPWKGLASAGYGSGYGSLIVYTGITGLLSGTSFIWKRLGIL</sequence>
<dbReference type="PANTHER" id="PTHR11360:SF287">
    <property type="entry name" value="MFS MONOCARBOXYLATE TRANSPORTER"/>
    <property type="match status" value="1"/>
</dbReference>
<feature type="transmembrane region" description="Helical" evidence="3">
    <location>
        <begin position="344"/>
        <end position="363"/>
    </location>
</feature>
<comment type="similarity">
    <text evidence="2">Belongs to the major facilitator superfamily. Monocarboxylate porter (TC 2.A.1.13) family.</text>
</comment>
<feature type="transmembrane region" description="Helical" evidence="3">
    <location>
        <begin position="180"/>
        <end position="201"/>
    </location>
</feature>
<name>A0ABR2JBE3_9PEZI</name>
<keyword evidence="5" id="KW-1185">Reference proteome</keyword>
<evidence type="ECO:0000256" key="2">
    <source>
        <dbReference type="ARBA" id="ARBA00006727"/>
    </source>
</evidence>
<dbReference type="InterPro" id="IPR036259">
    <property type="entry name" value="MFS_trans_sf"/>
</dbReference>
<proteinExistence type="inferred from homology"/>
<organism evidence="4 5">
    <name type="scientific">Apiospora arundinis</name>
    <dbReference type="NCBI Taxonomy" id="335852"/>
    <lineage>
        <taxon>Eukaryota</taxon>
        <taxon>Fungi</taxon>
        <taxon>Dikarya</taxon>
        <taxon>Ascomycota</taxon>
        <taxon>Pezizomycotina</taxon>
        <taxon>Sordariomycetes</taxon>
        <taxon>Xylariomycetidae</taxon>
        <taxon>Amphisphaeriales</taxon>
        <taxon>Apiosporaceae</taxon>
        <taxon>Apiospora</taxon>
    </lineage>
</organism>
<evidence type="ECO:0000256" key="3">
    <source>
        <dbReference type="SAM" id="Phobius"/>
    </source>
</evidence>
<feature type="transmembrane region" description="Helical" evidence="3">
    <location>
        <begin position="315"/>
        <end position="338"/>
    </location>
</feature>
<dbReference type="InterPro" id="IPR011701">
    <property type="entry name" value="MFS"/>
</dbReference>
<dbReference type="Pfam" id="PF07690">
    <property type="entry name" value="MFS_1"/>
    <property type="match status" value="1"/>
</dbReference>
<dbReference type="PANTHER" id="PTHR11360">
    <property type="entry name" value="MONOCARBOXYLATE TRANSPORTER"/>
    <property type="match status" value="1"/>
</dbReference>
<protein>
    <submittedName>
        <fullName evidence="4">Major facilitator superfamily domain-containing protein</fullName>
    </submittedName>
</protein>
<keyword evidence="3" id="KW-1133">Transmembrane helix</keyword>
<reference evidence="4 5" key="1">
    <citation type="journal article" date="2024" name="IMA Fungus">
        <title>Apiospora arundinis, a panoply of carbohydrate-active enzymes and secondary metabolites.</title>
        <authorList>
            <person name="Sorensen T."/>
            <person name="Petersen C."/>
            <person name="Muurmann A.T."/>
            <person name="Christiansen J.V."/>
            <person name="Brundto M.L."/>
            <person name="Overgaard C.K."/>
            <person name="Boysen A.T."/>
            <person name="Wollenberg R.D."/>
            <person name="Larsen T.O."/>
            <person name="Sorensen J.L."/>
            <person name="Nielsen K.L."/>
            <person name="Sondergaard T.E."/>
        </authorList>
    </citation>
    <scope>NUCLEOTIDE SEQUENCE [LARGE SCALE GENOMIC DNA]</scope>
    <source>
        <strain evidence="4 5">AAU 773</strain>
    </source>
</reference>
<evidence type="ECO:0000313" key="5">
    <source>
        <dbReference type="Proteomes" id="UP001390339"/>
    </source>
</evidence>
<feature type="transmembrane region" description="Helical" evidence="3">
    <location>
        <begin position="441"/>
        <end position="462"/>
    </location>
</feature>
<evidence type="ECO:0000256" key="1">
    <source>
        <dbReference type="ARBA" id="ARBA00004141"/>
    </source>
</evidence>
<feature type="transmembrane region" description="Helical" evidence="3">
    <location>
        <begin position="92"/>
        <end position="113"/>
    </location>
</feature>
<dbReference type="SUPFAM" id="SSF103473">
    <property type="entry name" value="MFS general substrate transporter"/>
    <property type="match status" value="1"/>
</dbReference>
<feature type="transmembrane region" description="Helical" evidence="3">
    <location>
        <begin position="49"/>
        <end position="72"/>
    </location>
</feature>
<feature type="transmembrane region" description="Helical" evidence="3">
    <location>
        <begin position="120"/>
        <end position="138"/>
    </location>
</feature>
<feature type="transmembrane region" description="Helical" evidence="3">
    <location>
        <begin position="150"/>
        <end position="168"/>
    </location>
</feature>
<dbReference type="EMBL" id="JAPCWZ010000003">
    <property type="protein sequence ID" value="KAK8874868.1"/>
    <property type="molecule type" value="Genomic_DNA"/>
</dbReference>
<evidence type="ECO:0000313" key="4">
    <source>
        <dbReference type="EMBL" id="KAK8874868.1"/>
    </source>
</evidence>
<feature type="transmembrane region" description="Helical" evidence="3">
    <location>
        <begin position="281"/>
        <end position="303"/>
    </location>
</feature>
<gene>
    <name evidence="4" type="ORF">PGQ11_005382</name>
</gene>